<reference evidence="1 2" key="1">
    <citation type="submission" date="2016-11" db="EMBL/GenBank/DDBJ databases">
        <authorList>
            <person name="Jaros S."/>
            <person name="Januszkiewicz K."/>
            <person name="Wedrychowicz H."/>
        </authorList>
    </citation>
    <scope>NUCLEOTIDE SEQUENCE [LARGE SCALE GENOMIC DNA]</scope>
    <source>
        <strain evidence="1 2">DSM 44523</strain>
    </source>
</reference>
<organism evidence="1 2">
    <name type="scientific">Streptoalloteichus hindustanus</name>
    <dbReference type="NCBI Taxonomy" id="2017"/>
    <lineage>
        <taxon>Bacteria</taxon>
        <taxon>Bacillati</taxon>
        <taxon>Actinomycetota</taxon>
        <taxon>Actinomycetes</taxon>
        <taxon>Pseudonocardiales</taxon>
        <taxon>Pseudonocardiaceae</taxon>
        <taxon>Streptoalloteichus</taxon>
    </lineage>
</organism>
<evidence type="ECO:0000313" key="2">
    <source>
        <dbReference type="Proteomes" id="UP000184501"/>
    </source>
</evidence>
<accession>A0A1M4UPG2</accession>
<name>A0A1M4UPG2_STRHI</name>
<sequence>MSDQPPFHIASTTFHHLLAARGLTVEQLRADTALRLFHTFADVHFESPARPSSDGLRYSVGRGDYVGRPAVALVLARRFGVRRPSGGTERSVEFRCTLWFADDPELAELPACEEWWFHGGAEERTMDRWFDSLSGRPEWAVLRWRHPVGVQVTHTEL</sequence>
<dbReference type="AlphaFoldDB" id="A0A1M4UPG2"/>
<protein>
    <submittedName>
        <fullName evidence="1">Uncharacterized protein</fullName>
    </submittedName>
</protein>
<dbReference type="OrthoDB" id="6064656at2"/>
<gene>
    <name evidence="1" type="ORF">SAMN05444320_101501</name>
</gene>
<dbReference type="STRING" id="2017.SAMN05444320_101501"/>
<proteinExistence type="predicted"/>
<keyword evidence="2" id="KW-1185">Reference proteome</keyword>
<dbReference type="RefSeq" id="WP_073479657.1">
    <property type="nucleotide sequence ID" value="NZ_FQVN01000001.1"/>
</dbReference>
<evidence type="ECO:0000313" key="1">
    <source>
        <dbReference type="EMBL" id="SHE58589.1"/>
    </source>
</evidence>
<dbReference type="Proteomes" id="UP000184501">
    <property type="component" value="Unassembled WGS sequence"/>
</dbReference>
<dbReference type="EMBL" id="FQVN01000001">
    <property type="protein sequence ID" value="SHE58589.1"/>
    <property type="molecule type" value="Genomic_DNA"/>
</dbReference>